<accession>A0ABM0V639</accession>
<feature type="region of interest" description="Disordered" evidence="1">
    <location>
        <begin position="249"/>
        <end position="287"/>
    </location>
</feature>
<sequence length="325" mass="37024">MGAHTYNQWSLLLDRWVEKPPPDYLQSTPIWVQMRNIPVNHHTKEAIKIFAEFAGPVIQVEYDPSISQNKDFVRAEILFDVSKSLRRSKVINLPSGEPITILYDYERIQKRCYFCQRLTHEREKCPLYLQKQKDLQKKDKNNFVHDRSTVLSSFSYPVMNFQEEPVMVSPIEKTAIPVQPTMEAESKGNLLEPLHQSYPEDEDTIFSENPSSPSSSYMVLTHLPEPEKLYEVPLASSYVFDILNSEAGTSESSKANSNCKNKSLKPARNKRGTTMSPPLLNSESSLDSGTLWLGKRKSSFEGKTIHKVAKSTNLKMVPNKGPSNI</sequence>
<dbReference type="Proteomes" id="UP000694864">
    <property type="component" value="Chromosome 12"/>
</dbReference>
<feature type="domain" description="Zinc knuckle CX2CX4HX4C" evidence="2">
    <location>
        <begin position="79"/>
        <end position="126"/>
    </location>
</feature>
<dbReference type="Pfam" id="PF14392">
    <property type="entry name" value="zf-CCHC_4"/>
    <property type="match status" value="1"/>
</dbReference>
<name>A0ABM0V639_CAMSA</name>
<keyword evidence="3" id="KW-1185">Reference proteome</keyword>
<dbReference type="RefSeq" id="XP_010451391.1">
    <property type="nucleotide sequence ID" value="XM_010453089.1"/>
</dbReference>
<dbReference type="InterPro" id="IPR025836">
    <property type="entry name" value="Zn_knuckle_CX2CX4HX4C"/>
</dbReference>
<dbReference type="InterPro" id="IPR040256">
    <property type="entry name" value="At4g02000-like"/>
</dbReference>
<gene>
    <name evidence="4" type="primary">LOC104733517</name>
</gene>
<reference evidence="3" key="1">
    <citation type="journal article" date="2014" name="Nat. Commun.">
        <title>The emerging biofuel crop Camelina sativa retains a highly undifferentiated hexaploid genome structure.</title>
        <authorList>
            <person name="Kagale S."/>
            <person name="Koh C."/>
            <person name="Nixon J."/>
            <person name="Bollina V."/>
            <person name="Clarke W.E."/>
            <person name="Tuteja R."/>
            <person name="Spillane C."/>
            <person name="Robinson S.J."/>
            <person name="Links M.G."/>
            <person name="Clarke C."/>
            <person name="Higgins E.E."/>
            <person name="Huebert T."/>
            <person name="Sharpe A.G."/>
            <person name="Parkin I.A."/>
        </authorList>
    </citation>
    <scope>NUCLEOTIDE SEQUENCE [LARGE SCALE GENOMIC DNA]</scope>
    <source>
        <strain evidence="3">cv. DH55</strain>
    </source>
</reference>
<feature type="compositionally biased region" description="Low complexity" evidence="1">
    <location>
        <begin position="250"/>
        <end position="261"/>
    </location>
</feature>
<organism evidence="3 4">
    <name type="scientific">Camelina sativa</name>
    <name type="common">False flax</name>
    <name type="synonym">Myagrum sativum</name>
    <dbReference type="NCBI Taxonomy" id="90675"/>
    <lineage>
        <taxon>Eukaryota</taxon>
        <taxon>Viridiplantae</taxon>
        <taxon>Streptophyta</taxon>
        <taxon>Embryophyta</taxon>
        <taxon>Tracheophyta</taxon>
        <taxon>Spermatophyta</taxon>
        <taxon>Magnoliopsida</taxon>
        <taxon>eudicotyledons</taxon>
        <taxon>Gunneridae</taxon>
        <taxon>Pentapetalae</taxon>
        <taxon>rosids</taxon>
        <taxon>malvids</taxon>
        <taxon>Brassicales</taxon>
        <taxon>Brassicaceae</taxon>
        <taxon>Camelineae</taxon>
        <taxon>Camelina</taxon>
    </lineage>
</organism>
<evidence type="ECO:0000313" key="4">
    <source>
        <dbReference type="RefSeq" id="XP_010451391.1"/>
    </source>
</evidence>
<evidence type="ECO:0000259" key="2">
    <source>
        <dbReference type="Pfam" id="PF14392"/>
    </source>
</evidence>
<dbReference type="PANTHER" id="PTHR31286">
    <property type="entry name" value="GLYCINE-RICH CELL WALL STRUCTURAL PROTEIN 1.8-LIKE"/>
    <property type="match status" value="1"/>
</dbReference>
<protein>
    <submittedName>
        <fullName evidence="4">Uncharacterized protein At4g02000-like</fullName>
    </submittedName>
</protein>
<feature type="compositionally biased region" description="Basic residues" evidence="1">
    <location>
        <begin position="262"/>
        <end position="271"/>
    </location>
</feature>
<feature type="compositionally biased region" description="Polar residues" evidence="1">
    <location>
        <begin position="272"/>
        <end position="287"/>
    </location>
</feature>
<dbReference type="GeneID" id="104733517"/>
<evidence type="ECO:0000313" key="3">
    <source>
        <dbReference type="Proteomes" id="UP000694864"/>
    </source>
</evidence>
<reference evidence="4" key="2">
    <citation type="submission" date="2025-08" db="UniProtKB">
        <authorList>
            <consortium name="RefSeq"/>
        </authorList>
    </citation>
    <scope>IDENTIFICATION</scope>
    <source>
        <tissue evidence="4">Leaf</tissue>
    </source>
</reference>
<proteinExistence type="predicted"/>
<dbReference type="PANTHER" id="PTHR31286:SF178">
    <property type="entry name" value="DUF4283 DOMAIN-CONTAINING PROTEIN"/>
    <property type="match status" value="1"/>
</dbReference>
<evidence type="ECO:0000256" key="1">
    <source>
        <dbReference type="SAM" id="MobiDB-lite"/>
    </source>
</evidence>